<organism evidence="2 3">
    <name type="scientific">Pseudocercospora fuligena</name>
    <dbReference type="NCBI Taxonomy" id="685502"/>
    <lineage>
        <taxon>Eukaryota</taxon>
        <taxon>Fungi</taxon>
        <taxon>Dikarya</taxon>
        <taxon>Ascomycota</taxon>
        <taxon>Pezizomycotina</taxon>
        <taxon>Dothideomycetes</taxon>
        <taxon>Dothideomycetidae</taxon>
        <taxon>Mycosphaerellales</taxon>
        <taxon>Mycosphaerellaceae</taxon>
        <taxon>Pseudocercospora</taxon>
    </lineage>
</organism>
<dbReference type="Proteomes" id="UP000660729">
    <property type="component" value="Unassembled WGS sequence"/>
</dbReference>
<name>A0A8H6RCQ1_9PEZI</name>
<feature type="compositionally biased region" description="Basic and acidic residues" evidence="1">
    <location>
        <begin position="110"/>
        <end position="123"/>
    </location>
</feature>
<comment type="caution">
    <text evidence="2">The sequence shown here is derived from an EMBL/GenBank/DDBJ whole genome shotgun (WGS) entry which is preliminary data.</text>
</comment>
<dbReference type="OrthoDB" id="3641009at2759"/>
<dbReference type="EMBL" id="JABCIY010000217">
    <property type="protein sequence ID" value="KAF7188047.1"/>
    <property type="molecule type" value="Genomic_DNA"/>
</dbReference>
<feature type="compositionally biased region" description="Basic and acidic residues" evidence="1">
    <location>
        <begin position="181"/>
        <end position="210"/>
    </location>
</feature>
<evidence type="ECO:0000313" key="3">
    <source>
        <dbReference type="Proteomes" id="UP000660729"/>
    </source>
</evidence>
<proteinExistence type="predicted"/>
<reference evidence="2" key="1">
    <citation type="submission" date="2020-04" db="EMBL/GenBank/DDBJ databases">
        <title>Draft genome resource of the tomato pathogen Pseudocercospora fuligena.</title>
        <authorList>
            <person name="Zaccaron A."/>
        </authorList>
    </citation>
    <scope>NUCLEOTIDE SEQUENCE</scope>
    <source>
        <strain evidence="2">PF001</strain>
    </source>
</reference>
<dbReference type="AlphaFoldDB" id="A0A8H6RCQ1"/>
<feature type="compositionally biased region" description="Basic and acidic residues" evidence="1">
    <location>
        <begin position="73"/>
        <end position="82"/>
    </location>
</feature>
<protein>
    <submittedName>
        <fullName evidence="2">Uncharacterized protein</fullName>
    </submittedName>
</protein>
<evidence type="ECO:0000256" key="1">
    <source>
        <dbReference type="SAM" id="MobiDB-lite"/>
    </source>
</evidence>
<gene>
    <name evidence="2" type="ORF">HII31_10619</name>
</gene>
<keyword evidence="3" id="KW-1185">Reference proteome</keyword>
<accession>A0A8H6RCQ1</accession>
<feature type="region of interest" description="Disordered" evidence="1">
    <location>
        <begin position="178"/>
        <end position="210"/>
    </location>
</feature>
<feature type="region of interest" description="Disordered" evidence="1">
    <location>
        <begin position="43"/>
        <end position="125"/>
    </location>
</feature>
<evidence type="ECO:0000313" key="2">
    <source>
        <dbReference type="EMBL" id="KAF7188047.1"/>
    </source>
</evidence>
<sequence>MPTKARLLVSTSSAMDTSDPLFVLRKACEELDRRGVTHISELNNKTAQKKIETEDQDYDDGYPTPRDSPSPYYKDERAENMRHPSRKYTPLPHRERNSDAAYLDPGLSPRTERQKQRRSEKALADAQGIPWRGKRPAVIAYTKQNDDFILEVMNRYAMSSGGQMIPMETLTALYNEEFPGEDGRSTRGLDSHIRRTTRLAEAKGRLRNRE</sequence>